<keyword evidence="3" id="KW-1185">Reference proteome</keyword>
<dbReference type="AlphaFoldDB" id="A0AA39QZN3"/>
<organism evidence="2 3">
    <name type="scientific">Cladonia borealis</name>
    <dbReference type="NCBI Taxonomy" id="184061"/>
    <lineage>
        <taxon>Eukaryota</taxon>
        <taxon>Fungi</taxon>
        <taxon>Dikarya</taxon>
        <taxon>Ascomycota</taxon>
        <taxon>Pezizomycotina</taxon>
        <taxon>Lecanoromycetes</taxon>
        <taxon>OSLEUM clade</taxon>
        <taxon>Lecanoromycetidae</taxon>
        <taxon>Lecanorales</taxon>
        <taxon>Lecanorineae</taxon>
        <taxon>Cladoniaceae</taxon>
        <taxon>Cladonia</taxon>
    </lineage>
</organism>
<sequence>MATRLHAEPQDIPDPNNLIGLGLCARTYQLGNIVRRIPIHRNEQLSIEGVRREAQIYRHLGRHPSIIECLSDSDSHVDLTFAANGNLEEYLKLQPDTPPGFHLKFARKATEAVAYVHSKGVIHGDIAARRFLLDEQLNVKLCGFTYASFVGEKGLNIKSYRHFLPRDNMAPNTVKSDLFALGCTLYEIMEGKEPYAELPDHEVQELYKQKLFPNVYGLCCGNVILDCWNCKFSSAADIVDRIHVPAEPVAIPDEQAAGRILNVIRDYWKLWWGLTLGRPDHSQKWKEAQE</sequence>
<name>A0AA39QZN3_9LECA</name>
<comment type="caution">
    <text evidence="2">The sequence shown here is derived from an EMBL/GenBank/DDBJ whole genome shotgun (WGS) entry which is preliminary data.</text>
</comment>
<dbReference type="GO" id="GO:0005524">
    <property type="term" value="F:ATP binding"/>
    <property type="evidence" value="ECO:0007669"/>
    <property type="project" value="InterPro"/>
</dbReference>
<dbReference type="SUPFAM" id="SSF56112">
    <property type="entry name" value="Protein kinase-like (PK-like)"/>
    <property type="match status" value="1"/>
</dbReference>
<evidence type="ECO:0000313" key="3">
    <source>
        <dbReference type="Proteomes" id="UP001166286"/>
    </source>
</evidence>
<dbReference type="Pfam" id="PF07714">
    <property type="entry name" value="PK_Tyr_Ser-Thr"/>
    <property type="match status" value="1"/>
</dbReference>
<dbReference type="InterPro" id="IPR000719">
    <property type="entry name" value="Prot_kinase_dom"/>
</dbReference>
<proteinExistence type="predicted"/>
<feature type="domain" description="Protein kinase" evidence="1">
    <location>
        <begin position="13"/>
        <end position="290"/>
    </location>
</feature>
<dbReference type="Gene3D" id="1.10.510.10">
    <property type="entry name" value="Transferase(Phosphotransferase) domain 1"/>
    <property type="match status" value="1"/>
</dbReference>
<dbReference type="EMBL" id="JAFEKC020000011">
    <property type="protein sequence ID" value="KAK0512222.1"/>
    <property type="molecule type" value="Genomic_DNA"/>
</dbReference>
<dbReference type="PROSITE" id="PS50011">
    <property type="entry name" value="PROTEIN_KINASE_DOM"/>
    <property type="match status" value="1"/>
</dbReference>
<dbReference type="GO" id="GO:0004674">
    <property type="term" value="F:protein serine/threonine kinase activity"/>
    <property type="evidence" value="ECO:0007669"/>
    <property type="project" value="TreeGrafter"/>
</dbReference>
<evidence type="ECO:0000313" key="2">
    <source>
        <dbReference type="EMBL" id="KAK0512222.1"/>
    </source>
</evidence>
<dbReference type="InterPro" id="IPR011009">
    <property type="entry name" value="Kinase-like_dom_sf"/>
</dbReference>
<dbReference type="InterPro" id="IPR051681">
    <property type="entry name" value="Ser/Thr_Kinases-Pseudokinases"/>
</dbReference>
<protein>
    <recommendedName>
        <fullName evidence="1">Protein kinase domain-containing protein</fullName>
    </recommendedName>
</protein>
<dbReference type="InterPro" id="IPR001245">
    <property type="entry name" value="Ser-Thr/Tyr_kinase_cat_dom"/>
</dbReference>
<evidence type="ECO:0000259" key="1">
    <source>
        <dbReference type="PROSITE" id="PS50011"/>
    </source>
</evidence>
<accession>A0AA39QZN3</accession>
<dbReference type="PANTHER" id="PTHR44329">
    <property type="entry name" value="SERINE/THREONINE-PROTEIN KINASE TNNI3K-RELATED"/>
    <property type="match status" value="1"/>
</dbReference>
<dbReference type="Proteomes" id="UP001166286">
    <property type="component" value="Unassembled WGS sequence"/>
</dbReference>
<reference evidence="2" key="1">
    <citation type="submission" date="2023-03" db="EMBL/GenBank/DDBJ databases">
        <title>Complete genome of Cladonia borealis.</title>
        <authorList>
            <person name="Park H."/>
        </authorList>
    </citation>
    <scope>NUCLEOTIDE SEQUENCE</scope>
    <source>
        <strain evidence="2">ANT050790</strain>
    </source>
</reference>
<gene>
    <name evidence="2" type="ORF">JMJ35_005350</name>
</gene>